<name>A0A1T5LNW5_9BACT</name>
<protein>
    <submittedName>
        <fullName evidence="1">Uncharacterized protein</fullName>
    </submittedName>
</protein>
<sequence>MTKSDKSKHNICIASIKRSTMKPYDFKWTKFYESNSDFQDSYSGLQLSLTEDELVICSTVIDYDNYSIVTTQRLITKEKGIENSGDLDRATDKLYGDFKGHKGDTFTFGLVQMDDGGDLKYFIETGKASMIMIHGVRTLIKSQQMTNTQADNVTRIWNRKSES</sequence>
<keyword evidence="2" id="KW-1185">Reference proteome</keyword>
<evidence type="ECO:0000313" key="2">
    <source>
        <dbReference type="Proteomes" id="UP000190961"/>
    </source>
</evidence>
<dbReference type="Proteomes" id="UP000190961">
    <property type="component" value="Unassembled WGS sequence"/>
</dbReference>
<evidence type="ECO:0000313" key="1">
    <source>
        <dbReference type="EMBL" id="SKC77666.1"/>
    </source>
</evidence>
<dbReference type="AlphaFoldDB" id="A0A1T5LNW5"/>
<organism evidence="1 2">
    <name type="scientific">Ohtaekwangia koreensis</name>
    <dbReference type="NCBI Taxonomy" id="688867"/>
    <lineage>
        <taxon>Bacteria</taxon>
        <taxon>Pseudomonadati</taxon>
        <taxon>Bacteroidota</taxon>
        <taxon>Cytophagia</taxon>
        <taxon>Cytophagales</taxon>
        <taxon>Fulvivirgaceae</taxon>
        <taxon>Ohtaekwangia</taxon>
    </lineage>
</organism>
<gene>
    <name evidence="1" type="ORF">SAMN05660236_3621</name>
</gene>
<dbReference type="EMBL" id="FUZU01000002">
    <property type="protein sequence ID" value="SKC77666.1"/>
    <property type="molecule type" value="Genomic_DNA"/>
</dbReference>
<accession>A0A1T5LNW5</accession>
<reference evidence="1 2" key="1">
    <citation type="submission" date="2017-02" db="EMBL/GenBank/DDBJ databases">
        <authorList>
            <person name="Peterson S.W."/>
        </authorList>
    </citation>
    <scope>NUCLEOTIDE SEQUENCE [LARGE SCALE GENOMIC DNA]</scope>
    <source>
        <strain evidence="1 2">DSM 25262</strain>
    </source>
</reference>
<proteinExistence type="predicted"/>